<dbReference type="AlphaFoldDB" id="A0A0V0H8Y4"/>
<name>A0A0V0H8Y4_SOLCH</name>
<dbReference type="EMBL" id="GEDG01023420">
    <property type="protein sequence ID" value="JAP16756.1"/>
    <property type="molecule type" value="Transcribed_RNA"/>
</dbReference>
<proteinExistence type="predicted"/>
<accession>A0A0V0H8Y4</accession>
<reference evidence="1" key="1">
    <citation type="submission" date="2015-12" db="EMBL/GenBank/DDBJ databases">
        <title>Gene expression during late stages of embryo sac development: a critical building block for successful pollen-pistil interactions.</title>
        <authorList>
            <person name="Liu Y."/>
            <person name="Joly V."/>
            <person name="Sabar M."/>
            <person name="Matton D.P."/>
        </authorList>
    </citation>
    <scope>NUCLEOTIDE SEQUENCE</scope>
</reference>
<evidence type="ECO:0000313" key="1">
    <source>
        <dbReference type="EMBL" id="JAP16756.1"/>
    </source>
</evidence>
<sequence>MVAEGEVQIQFQQNQEVQECTNASITNFNTSKSTPMEALHALVSHKVEQLSLLEKGERCKVGD</sequence>
<organism evidence="1">
    <name type="scientific">Solanum chacoense</name>
    <name type="common">Chaco potato</name>
    <dbReference type="NCBI Taxonomy" id="4108"/>
    <lineage>
        <taxon>Eukaryota</taxon>
        <taxon>Viridiplantae</taxon>
        <taxon>Streptophyta</taxon>
        <taxon>Embryophyta</taxon>
        <taxon>Tracheophyta</taxon>
        <taxon>Spermatophyta</taxon>
        <taxon>Magnoliopsida</taxon>
        <taxon>eudicotyledons</taxon>
        <taxon>Gunneridae</taxon>
        <taxon>Pentapetalae</taxon>
        <taxon>asterids</taxon>
        <taxon>lamiids</taxon>
        <taxon>Solanales</taxon>
        <taxon>Solanaceae</taxon>
        <taxon>Solanoideae</taxon>
        <taxon>Solaneae</taxon>
        <taxon>Solanum</taxon>
    </lineage>
</organism>
<protein>
    <submittedName>
        <fullName evidence="1">Putative ovule protein</fullName>
    </submittedName>
</protein>